<organism evidence="1 2">
    <name type="scientific">Bacillus benzoevorans</name>
    <dbReference type="NCBI Taxonomy" id="1456"/>
    <lineage>
        <taxon>Bacteria</taxon>
        <taxon>Bacillati</taxon>
        <taxon>Bacillota</taxon>
        <taxon>Bacilli</taxon>
        <taxon>Bacillales</taxon>
        <taxon>Bacillaceae</taxon>
        <taxon>Bacillus</taxon>
    </lineage>
</organism>
<keyword evidence="2" id="KW-1185">Reference proteome</keyword>
<comment type="caution">
    <text evidence="1">The sequence shown here is derived from an EMBL/GenBank/DDBJ whole genome shotgun (WGS) entry which is preliminary data.</text>
</comment>
<evidence type="ECO:0000313" key="2">
    <source>
        <dbReference type="Proteomes" id="UP000531594"/>
    </source>
</evidence>
<accession>A0A7X0HUF4</accession>
<name>A0A7X0HUF4_9BACI</name>
<sequence>MNHVFVEVVKSTKSVVEYKNKYAIVINKINLSSIIRRSNIMGILNYKALYTGFYT</sequence>
<proteinExistence type="predicted"/>
<dbReference type="EMBL" id="JACHGK010000016">
    <property type="protein sequence ID" value="MBB6447033.1"/>
    <property type="molecule type" value="Genomic_DNA"/>
</dbReference>
<dbReference type="AlphaFoldDB" id="A0A7X0HUF4"/>
<gene>
    <name evidence="1" type="ORF">HNR53_003710</name>
</gene>
<protein>
    <submittedName>
        <fullName evidence="1">Uncharacterized protein</fullName>
    </submittedName>
</protein>
<reference evidence="1 2" key="1">
    <citation type="submission" date="2020-08" db="EMBL/GenBank/DDBJ databases">
        <title>Genomic Encyclopedia of Type Strains, Phase IV (KMG-IV): sequencing the most valuable type-strain genomes for metagenomic binning, comparative biology and taxonomic classification.</title>
        <authorList>
            <person name="Goeker M."/>
        </authorList>
    </citation>
    <scope>NUCLEOTIDE SEQUENCE [LARGE SCALE GENOMIC DNA]</scope>
    <source>
        <strain evidence="1 2">DSM 5391</strain>
    </source>
</reference>
<dbReference type="Proteomes" id="UP000531594">
    <property type="component" value="Unassembled WGS sequence"/>
</dbReference>
<evidence type="ECO:0000313" key="1">
    <source>
        <dbReference type="EMBL" id="MBB6447033.1"/>
    </source>
</evidence>